<name>A0A9P5P701_9AGAR</name>
<dbReference type="EMBL" id="JADNRY010000382">
    <property type="protein sequence ID" value="KAF9058433.1"/>
    <property type="molecule type" value="Genomic_DNA"/>
</dbReference>
<evidence type="ECO:0000313" key="2">
    <source>
        <dbReference type="Proteomes" id="UP000772434"/>
    </source>
</evidence>
<sequence>MAKGSVSSSLDPAVFGRLIPYRKTRRSLPSSSSLLTSQDLNDLIAHHHPDPQLLRQLLRDFKSRSTEGKLSTFDRELLTWLDWYPPIRQLVSGALSTVAPPSYAAMLGYTAPFPFAEVVKLAMSLWPLTRAASSELLSPVPIPWDGVEKYDMEDYNEDQEDDIDLMGSAYLNSSFSTSDASFDLGEGSAAFQSSPLPLLPLHLVKMGCRLPLLLNQGPWLIPLVVPSASILRAPLRPEPLQALVPYDPEGGHQGFEQHNRPSTGTFVKLVNLATDCPVCLCLFSPNGYALHVGEGSRCMNYPGCPSVPETQGPTDLQMDLALRTYQYEERPAFREGLDSAAGRPYLEWNSRLGVPSDVWALVSTAITACPTCRLVRTFYADRLHRSTDGACMDPGRGEELGSEVDLVEDKEHAFGVDPLQR</sequence>
<comment type="caution">
    <text evidence="1">The sequence shown here is derived from an EMBL/GenBank/DDBJ whole genome shotgun (WGS) entry which is preliminary data.</text>
</comment>
<dbReference type="AlphaFoldDB" id="A0A9P5P701"/>
<organism evidence="1 2">
    <name type="scientific">Rhodocollybia butyracea</name>
    <dbReference type="NCBI Taxonomy" id="206335"/>
    <lineage>
        <taxon>Eukaryota</taxon>
        <taxon>Fungi</taxon>
        <taxon>Dikarya</taxon>
        <taxon>Basidiomycota</taxon>
        <taxon>Agaricomycotina</taxon>
        <taxon>Agaricomycetes</taxon>
        <taxon>Agaricomycetidae</taxon>
        <taxon>Agaricales</taxon>
        <taxon>Marasmiineae</taxon>
        <taxon>Omphalotaceae</taxon>
        <taxon>Rhodocollybia</taxon>
    </lineage>
</organism>
<dbReference type="Proteomes" id="UP000772434">
    <property type="component" value="Unassembled WGS sequence"/>
</dbReference>
<reference evidence="1" key="1">
    <citation type="submission" date="2020-11" db="EMBL/GenBank/DDBJ databases">
        <authorList>
            <consortium name="DOE Joint Genome Institute"/>
            <person name="Ahrendt S."/>
            <person name="Riley R."/>
            <person name="Andreopoulos W."/>
            <person name="Labutti K."/>
            <person name="Pangilinan J."/>
            <person name="Ruiz-Duenas F.J."/>
            <person name="Barrasa J.M."/>
            <person name="Sanchez-Garcia M."/>
            <person name="Camarero S."/>
            <person name="Miyauchi S."/>
            <person name="Serrano A."/>
            <person name="Linde D."/>
            <person name="Babiker R."/>
            <person name="Drula E."/>
            <person name="Ayuso-Fernandez I."/>
            <person name="Pacheco R."/>
            <person name="Padilla G."/>
            <person name="Ferreira P."/>
            <person name="Barriuso J."/>
            <person name="Kellner H."/>
            <person name="Castanera R."/>
            <person name="Alfaro M."/>
            <person name="Ramirez L."/>
            <person name="Pisabarro A.G."/>
            <person name="Kuo A."/>
            <person name="Tritt A."/>
            <person name="Lipzen A."/>
            <person name="He G."/>
            <person name="Yan M."/>
            <person name="Ng V."/>
            <person name="Cullen D."/>
            <person name="Martin F."/>
            <person name="Rosso M.-N."/>
            <person name="Henrissat B."/>
            <person name="Hibbett D."/>
            <person name="Martinez A.T."/>
            <person name="Grigoriev I.V."/>
        </authorList>
    </citation>
    <scope>NUCLEOTIDE SEQUENCE</scope>
    <source>
        <strain evidence="1">AH 40177</strain>
    </source>
</reference>
<keyword evidence="2" id="KW-1185">Reference proteome</keyword>
<accession>A0A9P5P701</accession>
<proteinExistence type="predicted"/>
<gene>
    <name evidence="1" type="ORF">BDP27DRAFT_1432795</name>
</gene>
<evidence type="ECO:0000313" key="1">
    <source>
        <dbReference type="EMBL" id="KAF9058433.1"/>
    </source>
</evidence>
<dbReference type="OrthoDB" id="3071161at2759"/>
<protein>
    <submittedName>
        <fullName evidence="1">Uncharacterized protein</fullName>
    </submittedName>
</protein>